<dbReference type="InterPro" id="IPR036237">
    <property type="entry name" value="Xyl_isomerase-like_sf"/>
</dbReference>
<evidence type="ECO:0000313" key="2">
    <source>
        <dbReference type="EMBL" id="MCV2885442.1"/>
    </source>
</evidence>
<organism evidence="2 3">
    <name type="scientific">Fluctibacter corallii</name>
    <dbReference type="NCBI Taxonomy" id="2984329"/>
    <lineage>
        <taxon>Bacteria</taxon>
        <taxon>Pseudomonadati</taxon>
        <taxon>Pseudomonadota</taxon>
        <taxon>Gammaproteobacteria</taxon>
        <taxon>Alteromonadales</taxon>
        <taxon>Alteromonadaceae</taxon>
        <taxon>Fluctibacter</taxon>
    </lineage>
</organism>
<dbReference type="EMBL" id="JAOWKX010000006">
    <property type="protein sequence ID" value="MCV2885442.1"/>
    <property type="molecule type" value="Genomic_DNA"/>
</dbReference>
<proteinExistence type="predicted"/>
<dbReference type="GO" id="GO:0016853">
    <property type="term" value="F:isomerase activity"/>
    <property type="evidence" value="ECO:0007669"/>
    <property type="project" value="UniProtKB-KW"/>
</dbReference>
<dbReference type="Gene3D" id="3.20.20.150">
    <property type="entry name" value="Divalent-metal-dependent TIM barrel enzymes"/>
    <property type="match status" value="1"/>
</dbReference>
<gene>
    <name evidence="2" type="ORF">OE749_12125</name>
</gene>
<dbReference type="RefSeq" id="WP_263712734.1">
    <property type="nucleotide sequence ID" value="NZ_JAOWKX010000006.1"/>
</dbReference>
<keyword evidence="2" id="KW-0413">Isomerase</keyword>
<dbReference type="PANTHER" id="PTHR12110:SF53">
    <property type="entry name" value="BLR5974 PROTEIN"/>
    <property type="match status" value="1"/>
</dbReference>
<dbReference type="Proteomes" id="UP001652504">
    <property type="component" value="Unassembled WGS sequence"/>
</dbReference>
<reference evidence="2 3" key="1">
    <citation type="submission" date="2022-10" db="EMBL/GenBank/DDBJ databases">
        <title>Aestuariibacter sp. AA17 isolated from Montipora capitata coral fragment.</title>
        <authorList>
            <person name="Emsley S.A."/>
            <person name="Pfannmuller K.M."/>
            <person name="Loughran R.M."/>
            <person name="Shlafstein M."/>
            <person name="Papke E."/>
            <person name="Saw J.H."/>
            <person name="Ushijima B."/>
            <person name="Videau P."/>
        </authorList>
    </citation>
    <scope>NUCLEOTIDE SEQUENCE [LARGE SCALE GENOMIC DNA]</scope>
    <source>
        <strain evidence="2 3">AA17</strain>
    </source>
</reference>
<dbReference type="SUPFAM" id="SSF51658">
    <property type="entry name" value="Xylose isomerase-like"/>
    <property type="match status" value="1"/>
</dbReference>
<accession>A0ABT3AAX5</accession>
<protein>
    <submittedName>
        <fullName evidence="2">Sugar phosphate isomerase/epimerase</fullName>
    </submittedName>
</protein>
<evidence type="ECO:0000313" key="3">
    <source>
        <dbReference type="Proteomes" id="UP001652504"/>
    </source>
</evidence>
<keyword evidence="3" id="KW-1185">Reference proteome</keyword>
<dbReference type="PANTHER" id="PTHR12110">
    <property type="entry name" value="HYDROXYPYRUVATE ISOMERASE"/>
    <property type="match status" value="1"/>
</dbReference>
<sequence length="279" mass="31663">MFGTMQGRLLPKYKGNYQAHPKGYWQEEFTIAKQLGLDCVEFILDFEDYSENPLMRFDGLLEICQVVRKTGVSVRSICADYFMVSPFHQANNEHANISVDVLKYLITIAPLLGCRDIVIPCVDNASLKSSKDVDRFIEMLRPLLGLCHQNNVNLAIEADLAPNDLLALIRKFDSPNITVNYDIGNSASLGFDPKEEFDAYGKYISNVHIKDRLRNGPPVELGKGDAQFDVVFNALKEMNYQGLIIMQAWRDDEGVAIFKKQMDWINPFIHALNGTNQYD</sequence>
<evidence type="ECO:0000259" key="1">
    <source>
        <dbReference type="Pfam" id="PF01261"/>
    </source>
</evidence>
<dbReference type="InterPro" id="IPR013022">
    <property type="entry name" value="Xyl_isomerase-like_TIM-brl"/>
</dbReference>
<dbReference type="Pfam" id="PF01261">
    <property type="entry name" value="AP_endonuc_2"/>
    <property type="match status" value="1"/>
</dbReference>
<dbReference type="InterPro" id="IPR050312">
    <property type="entry name" value="IolE/XylAMocC-like"/>
</dbReference>
<comment type="caution">
    <text evidence="2">The sequence shown here is derived from an EMBL/GenBank/DDBJ whole genome shotgun (WGS) entry which is preliminary data.</text>
</comment>
<feature type="domain" description="Xylose isomerase-like TIM barrel" evidence="1">
    <location>
        <begin position="30"/>
        <end position="266"/>
    </location>
</feature>
<name>A0ABT3AAX5_9ALTE</name>